<feature type="transmembrane region" description="Helical" evidence="1">
    <location>
        <begin position="74"/>
        <end position="100"/>
    </location>
</feature>
<accession>A0A8J4V106</accession>
<gene>
    <name evidence="2" type="ORF">CYY_002144</name>
</gene>
<name>A0A8J4V106_9MYCE</name>
<sequence length="251" mass="27751">MSRGGRLGAALLFNALFVSCCIISFTTWWYRIQIKSSISTDTTYFSWTFSRFENGLTPGKIVESNYKDYNWDTIANVCASSLGLLTVSCAFGLLSFLLQVITLGTKNKGTKISGGIFLILAGLLMLASFFQYIRIGNGFQDDLPECKVLNLPNIIPTNSPSSSTTGSTTSPWYYDSDDYLNSPDHLDRKEVTADNIEITSGFEKLYCQSFNGHNDKLVAGTNIRWGPFVGWYILVPGFVFAVVSSLCTFLA</sequence>
<evidence type="ECO:0000313" key="3">
    <source>
        <dbReference type="Proteomes" id="UP000695562"/>
    </source>
</evidence>
<dbReference type="PANTHER" id="PTHR38736:SF2">
    <property type="entry name" value="TRANSMEMBRANE PROTEIN"/>
    <property type="match status" value="1"/>
</dbReference>
<dbReference type="Proteomes" id="UP000695562">
    <property type="component" value="Unassembled WGS sequence"/>
</dbReference>
<dbReference type="PANTHER" id="PTHR38736">
    <property type="entry name" value="TRANSMEMBRANE PROTEIN-RELATED"/>
    <property type="match status" value="1"/>
</dbReference>
<dbReference type="AlphaFoldDB" id="A0A8J4V106"/>
<keyword evidence="1" id="KW-1133">Transmembrane helix</keyword>
<keyword evidence="3" id="KW-1185">Reference proteome</keyword>
<dbReference type="OrthoDB" id="20693at2759"/>
<keyword evidence="1" id="KW-0472">Membrane</keyword>
<evidence type="ECO:0000313" key="2">
    <source>
        <dbReference type="EMBL" id="KAF2076530.1"/>
    </source>
</evidence>
<protein>
    <recommendedName>
        <fullName evidence="4">Transmembrane protein</fullName>
    </recommendedName>
</protein>
<feature type="transmembrane region" description="Helical" evidence="1">
    <location>
        <begin position="7"/>
        <end position="30"/>
    </location>
</feature>
<proteinExistence type="predicted"/>
<dbReference type="EMBL" id="AJWJ01000057">
    <property type="protein sequence ID" value="KAF2076530.1"/>
    <property type="molecule type" value="Genomic_DNA"/>
</dbReference>
<dbReference type="PROSITE" id="PS51257">
    <property type="entry name" value="PROKAR_LIPOPROTEIN"/>
    <property type="match status" value="1"/>
</dbReference>
<organism evidence="2 3">
    <name type="scientific">Polysphondylium violaceum</name>
    <dbReference type="NCBI Taxonomy" id="133409"/>
    <lineage>
        <taxon>Eukaryota</taxon>
        <taxon>Amoebozoa</taxon>
        <taxon>Evosea</taxon>
        <taxon>Eumycetozoa</taxon>
        <taxon>Dictyostelia</taxon>
        <taxon>Dictyosteliales</taxon>
        <taxon>Dictyosteliaceae</taxon>
        <taxon>Polysphondylium</taxon>
    </lineage>
</organism>
<feature type="transmembrane region" description="Helical" evidence="1">
    <location>
        <begin position="112"/>
        <end position="133"/>
    </location>
</feature>
<reference evidence="2" key="1">
    <citation type="submission" date="2020-01" db="EMBL/GenBank/DDBJ databases">
        <title>Development of genomics and gene disruption for Polysphondylium violaceum indicates a role for the polyketide synthase stlB in stalk morphogenesis.</title>
        <authorList>
            <person name="Narita B."/>
            <person name="Kawabe Y."/>
            <person name="Kin K."/>
            <person name="Saito T."/>
            <person name="Gibbs R."/>
            <person name="Kuspa A."/>
            <person name="Muzny D."/>
            <person name="Queller D."/>
            <person name="Richards S."/>
            <person name="Strassman J."/>
            <person name="Sucgang R."/>
            <person name="Worley K."/>
            <person name="Schaap P."/>
        </authorList>
    </citation>
    <scope>NUCLEOTIDE SEQUENCE</scope>
    <source>
        <strain evidence="2">QSvi11</strain>
    </source>
</reference>
<evidence type="ECO:0000256" key="1">
    <source>
        <dbReference type="SAM" id="Phobius"/>
    </source>
</evidence>
<evidence type="ECO:0008006" key="4">
    <source>
        <dbReference type="Google" id="ProtNLM"/>
    </source>
</evidence>
<comment type="caution">
    <text evidence="2">The sequence shown here is derived from an EMBL/GenBank/DDBJ whole genome shotgun (WGS) entry which is preliminary data.</text>
</comment>
<feature type="transmembrane region" description="Helical" evidence="1">
    <location>
        <begin position="229"/>
        <end position="250"/>
    </location>
</feature>
<keyword evidence="1" id="KW-0812">Transmembrane</keyword>